<proteinExistence type="inferred from homology"/>
<comment type="cofactor">
    <cofactor evidence="1">
        <name>FMN</name>
        <dbReference type="ChEBI" id="CHEBI:58210"/>
    </cofactor>
</comment>
<evidence type="ECO:0000256" key="1">
    <source>
        <dbReference type="ARBA" id="ARBA00001917"/>
    </source>
</evidence>
<evidence type="ECO:0000259" key="6">
    <source>
        <dbReference type="PROSITE" id="PS51349"/>
    </source>
</evidence>
<feature type="domain" description="FMN hydroxy acid dehydrogenase" evidence="6">
    <location>
        <begin position="8"/>
        <end position="368"/>
    </location>
</feature>
<keyword evidence="4" id="KW-0560">Oxidoreductase</keyword>
<reference evidence="8" key="1">
    <citation type="journal article" date="2019" name="Int. J. Syst. Evol. Microbiol.">
        <title>The Global Catalogue of Microorganisms (GCM) 10K type strain sequencing project: providing services to taxonomists for standard genome sequencing and annotation.</title>
        <authorList>
            <consortium name="The Broad Institute Genomics Platform"/>
            <consortium name="The Broad Institute Genome Sequencing Center for Infectious Disease"/>
            <person name="Wu L."/>
            <person name="Ma J."/>
        </authorList>
    </citation>
    <scope>NUCLEOTIDE SEQUENCE [LARGE SCALE GENOMIC DNA]</scope>
    <source>
        <strain evidence="8">JCM 7356</strain>
    </source>
</reference>
<evidence type="ECO:0000256" key="3">
    <source>
        <dbReference type="ARBA" id="ARBA00022643"/>
    </source>
</evidence>
<dbReference type="Proteomes" id="UP001500305">
    <property type="component" value="Unassembled WGS sequence"/>
</dbReference>
<dbReference type="RefSeq" id="WP_344639876.1">
    <property type="nucleotide sequence ID" value="NZ_BAAATR010000037.1"/>
</dbReference>
<keyword evidence="8" id="KW-1185">Reference proteome</keyword>
<dbReference type="EMBL" id="BAAATR010000037">
    <property type="protein sequence ID" value="GAA2268493.1"/>
    <property type="molecule type" value="Genomic_DNA"/>
</dbReference>
<evidence type="ECO:0000256" key="2">
    <source>
        <dbReference type="ARBA" id="ARBA00022630"/>
    </source>
</evidence>
<comment type="caution">
    <text evidence="7">The sequence shown here is derived from an EMBL/GenBank/DDBJ whole genome shotgun (WGS) entry which is preliminary data.</text>
</comment>
<dbReference type="PROSITE" id="PS51349">
    <property type="entry name" value="FMN_HYDROXY_ACID_DH_2"/>
    <property type="match status" value="1"/>
</dbReference>
<dbReference type="InterPro" id="IPR012133">
    <property type="entry name" value="Alpha-hydoxy_acid_DH_FMN"/>
</dbReference>
<evidence type="ECO:0000256" key="5">
    <source>
        <dbReference type="ARBA" id="ARBA00024042"/>
    </source>
</evidence>
<dbReference type="InterPro" id="IPR037396">
    <property type="entry name" value="FMN_HAD"/>
</dbReference>
<dbReference type="Pfam" id="PF01070">
    <property type="entry name" value="FMN_dh"/>
    <property type="match status" value="1"/>
</dbReference>
<dbReference type="InterPro" id="IPR000262">
    <property type="entry name" value="FMN-dep_DH"/>
</dbReference>
<protein>
    <submittedName>
        <fullName evidence="7">Alpha-hydroxy acid oxidase</fullName>
    </submittedName>
</protein>
<dbReference type="InterPro" id="IPR013785">
    <property type="entry name" value="Aldolase_TIM"/>
</dbReference>
<evidence type="ECO:0000313" key="7">
    <source>
        <dbReference type="EMBL" id="GAA2268493.1"/>
    </source>
</evidence>
<dbReference type="InterPro" id="IPR008259">
    <property type="entry name" value="FMN_hydac_DH_AS"/>
</dbReference>
<gene>
    <name evidence="7" type="ORF">GCM10010430_62270</name>
</gene>
<evidence type="ECO:0000313" key="8">
    <source>
        <dbReference type="Proteomes" id="UP001500305"/>
    </source>
</evidence>
<dbReference type="Gene3D" id="3.20.20.70">
    <property type="entry name" value="Aldolase class I"/>
    <property type="match status" value="1"/>
</dbReference>
<keyword evidence="2" id="KW-0285">Flavoprotein</keyword>
<keyword evidence="3" id="KW-0288">FMN</keyword>
<accession>A0ABP5RNG3</accession>
<dbReference type="PROSITE" id="PS00557">
    <property type="entry name" value="FMN_HYDROXY_ACID_DH_1"/>
    <property type="match status" value="1"/>
</dbReference>
<sequence length="368" mass="37654">MSAAGPESGACPPVCAADVERLAAARVPAEVWDFVAGGSGDESVQAANRAALDRVRLLPRILSGTGEADLSGPLLGSTAAMPAVVAPMAYQRLLHPDGELAAARAAAKAQVPYTICTLSSFPLEDIAAIGGTTWFQLYWSRDRGQVLDLVRRAEGAGCEALVVTVDVPVMGRRLRDMRNGFALPRSVTAANFGAEPLTATHTRQAGASAVATHTGLAFDPALGWGDLAWLRENTTLPLVLKGVLDPRDAARAAELGAAAVVVSNHGGRQFAGAVASITALPSVVDAVAGRCEVLLDSGIRSGTDVLRALACGADGVMYGRPVLWGLAADGEAGAGLVLDLLRTELQEALLLSGCPDLAAARGLAAVLG</sequence>
<dbReference type="SUPFAM" id="SSF51395">
    <property type="entry name" value="FMN-linked oxidoreductases"/>
    <property type="match status" value="1"/>
</dbReference>
<dbReference type="PIRSF" id="PIRSF000138">
    <property type="entry name" value="Al-hdrx_acd_dh"/>
    <property type="match status" value="1"/>
</dbReference>
<dbReference type="PANTHER" id="PTHR10578">
    <property type="entry name" value="S -2-HYDROXY-ACID OXIDASE-RELATED"/>
    <property type="match status" value="1"/>
</dbReference>
<comment type="similarity">
    <text evidence="5">Belongs to the FMN-dependent alpha-hydroxy acid dehydrogenase family.</text>
</comment>
<name>A0ABP5RNG3_9ACTN</name>
<dbReference type="CDD" id="cd02809">
    <property type="entry name" value="alpha_hydroxyacid_oxid_FMN"/>
    <property type="match status" value="1"/>
</dbReference>
<evidence type="ECO:0000256" key="4">
    <source>
        <dbReference type="ARBA" id="ARBA00023002"/>
    </source>
</evidence>
<organism evidence="7 8">
    <name type="scientific">Kitasatospora cystarginea</name>
    <dbReference type="NCBI Taxonomy" id="58350"/>
    <lineage>
        <taxon>Bacteria</taxon>
        <taxon>Bacillati</taxon>
        <taxon>Actinomycetota</taxon>
        <taxon>Actinomycetes</taxon>
        <taxon>Kitasatosporales</taxon>
        <taxon>Streptomycetaceae</taxon>
        <taxon>Kitasatospora</taxon>
    </lineage>
</organism>
<dbReference type="PANTHER" id="PTHR10578:SF107">
    <property type="entry name" value="2-HYDROXYACID OXIDASE 1"/>
    <property type="match status" value="1"/>
</dbReference>